<accession>A0A022W321</accession>
<name>A0A022W321_TRIRU</name>
<feature type="compositionally biased region" description="Basic and acidic residues" evidence="1">
    <location>
        <begin position="1"/>
        <end position="32"/>
    </location>
</feature>
<evidence type="ECO:0000256" key="1">
    <source>
        <dbReference type="SAM" id="MobiDB-lite"/>
    </source>
</evidence>
<sequence length="152" mass="16787">MEYRDRREKRGSSRTERGRSPERRLIREKDRAQPTPRCASRENKKLISSILSCIPSCSKGFLQGTDVPPLKAEECPGFTGVKIRVLEKDLLDVAIELANNTRSGSDTSNAVSAAGDSPATIPEHGRTCLFNTAIAQQPKDFGFAKKLKQITL</sequence>
<feature type="region of interest" description="Disordered" evidence="1">
    <location>
        <begin position="1"/>
        <end position="41"/>
    </location>
</feature>
<proteinExistence type="predicted"/>
<protein>
    <submittedName>
        <fullName evidence="2">Uncharacterized protein</fullName>
    </submittedName>
</protein>
<organism evidence="2">
    <name type="scientific">Trichophyton rubrum CBS 288.86</name>
    <dbReference type="NCBI Taxonomy" id="1215330"/>
    <lineage>
        <taxon>Eukaryota</taxon>
        <taxon>Fungi</taxon>
        <taxon>Dikarya</taxon>
        <taxon>Ascomycota</taxon>
        <taxon>Pezizomycotina</taxon>
        <taxon>Eurotiomycetes</taxon>
        <taxon>Eurotiomycetidae</taxon>
        <taxon>Onygenales</taxon>
        <taxon>Arthrodermataceae</taxon>
        <taxon>Trichophyton</taxon>
    </lineage>
</organism>
<reference evidence="2" key="1">
    <citation type="submission" date="2014-02" db="EMBL/GenBank/DDBJ databases">
        <title>The Genome Sequence of Trichophyton rubrum (morphotype fischeri) CBS 288.86.</title>
        <authorList>
            <consortium name="The Broad Institute Genomics Platform"/>
            <person name="Cuomo C.A."/>
            <person name="White T.C."/>
            <person name="Graser Y."/>
            <person name="Martinez-Rossi N."/>
            <person name="Heitman J."/>
            <person name="Young S.K."/>
            <person name="Zeng Q."/>
            <person name="Gargeya S."/>
            <person name="Abouelleil A."/>
            <person name="Alvarado L."/>
            <person name="Chapman S.B."/>
            <person name="Gainer-Dewar J."/>
            <person name="Goldberg J."/>
            <person name="Griggs A."/>
            <person name="Gujja S."/>
            <person name="Hansen M."/>
            <person name="Howarth C."/>
            <person name="Imamovic A."/>
            <person name="Larimer J."/>
            <person name="Martinez D."/>
            <person name="Murphy C."/>
            <person name="Pearson M.D."/>
            <person name="Persinoti G."/>
            <person name="Poon T."/>
            <person name="Priest M."/>
            <person name="Roberts A.D."/>
            <person name="Saif S."/>
            <person name="Shea T.D."/>
            <person name="Sykes S.N."/>
            <person name="Wortman J."/>
            <person name="Nusbaum C."/>
            <person name="Birren B."/>
        </authorList>
    </citation>
    <scope>NUCLEOTIDE SEQUENCE [LARGE SCALE GENOMIC DNA]</scope>
    <source>
        <strain evidence="2">CBS 288.86</strain>
    </source>
</reference>
<dbReference type="EMBL" id="KK207848">
    <property type="protein sequence ID" value="EZF52478.1"/>
    <property type="molecule type" value="Genomic_DNA"/>
</dbReference>
<dbReference type="Proteomes" id="UP000023758">
    <property type="component" value="Unassembled WGS sequence"/>
</dbReference>
<dbReference type="AlphaFoldDB" id="A0A022W321"/>
<evidence type="ECO:0000313" key="2">
    <source>
        <dbReference type="EMBL" id="EZF52478.1"/>
    </source>
</evidence>
<dbReference type="HOGENOM" id="CLU_1723634_0_0_1"/>
<gene>
    <name evidence="2" type="ORF">H103_04442</name>
</gene>
<dbReference type="OrthoDB" id="4174106at2759"/>